<dbReference type="EMBL" id="BTSY01000005">
    <property type="protein sequence ID" value="GMT29974.1"/>
    <property type="molecule type" value="Genomic_DNA"/>
</dbReference>
<evidence type="ECO:0008006" key="4">
    <source>
        <dbReference type="Google" id="ProtNLM"/>
    </source>
</evidence>
<dbReference type="InterPro" id="IPR012677">
    <property type="entry name" value="Nucleotide-bd_a/b_plait_sf"/>
</dbReference>
<proteinExistence type="predicted"/>
<evidence type="ECO:0000313" key="2">
    <source>
        <dbReference type="EMBL" id="GMT29974.1"/>
    </source>
</evidence>
<name>A0AAV5WD82_9BILA</name>
<dbReference type="AlphaFoldDB" id="A0AAV5WD82"/>
<feature type="compositionally biased region" description="Polar residues" evidence="1">
    <location>
        <begin position="56"/>
        <end position="73"/>
    </location>
</feature>
<organism evidence="2 3">
    <name type="scientific">Pristionchus fissidentatus</name>
    <dbReference type="NCBI Taxonomy" id="1538716"/>
    <lineage>
        <taxon>Eukaryota</taxon>
        <taxon>Metazoa</taxon>
        <taxon>Ecdysozoa</taxon>
        <taxon>Nematoda</taxon>
        <taxon>Chromadorea</taxon>
        <taxon>Rhabditida</taxon>
        <taxon>Rhabditina</taxon>
        <taxon>Diplogasteromorpha</taxon>
        <taxon>Diplogasteroidea</taxon>
        <taxon>Neodiplogasteridae</taxon>
        <taxon>Pristionchus</taxon>
    </lineage>
</organism>
<reference evidence="2" key="1">
    <citation type="submission" date="2023-10" db="EMBL/GenBank/DDBJ databases">
        <title>Genome assembly of Pristionchus species.</title>
        <authorList>
            <person name="Yoshida K."/>
            <person name="Sommer R.J."/>
        </authorList>
    </citation>
    <scope>NUCLEOTIDE SEQUENCE</scope>
    <source>
        <strain evidence="2">RS5133</strain>
    </source>
</reference>
<dbReference type="GO" id="GO:0003676">
    <property type="term" value="F:nucleic acid binding"/>
    <property type="evidence" value="ECO:0007669"/>
    <property type="project" value="InterPro"/>
</dbReference>
<comment type="caution">
    <text evidence="2">The sequence shown here is derived from an EMBL/GenBank/DDBJ whole genome shotgun (WGS) entry which is preliminary data.</text>
</comment>
<feature type="compositionally biased region" description="Basic and acidic residues" evidence="1">
    <location>
        <begin position="19"/>
        <end position="39"/>
    </location>
</feature>
<keyword evidence="3" id="KW-1185">Reference proteome</keyword>
<feature type="compositionally biased region" description="Basic and acidic residues" evidence="1">
    <location>
        <begin position="75"/>
        <end position="86"/>
    </location>
</feature>
<dbReference type="Proteomes" id="UP001432322">
    <property type="component" value="Unassembled WGS sequence"/>
</dbReference>
<feature type="region of interest" description="Disordered" evidence="1">
    <location>
        <begin position="1"/>
        <end position="86"/>
    </location>
</feature>
<accession>A0AAV5WD82</accession>
<dbReference type="InterPro" id="IPR035979">
    <property type="entry name" value="RBD_domain_sf"/>
</dbReference>
<protein>
    <recommendedName>
        <fullName evidence="4">RRM domain-containing protein</fullName>
    </recommendedName>
</protein>
<sequence length="220" mass="24621">EEAVRQKDERSAVTEIDEGANRQRSRNEYDDEGARRRLDCVPAASSCDDGGLECIRTSSPTPVTSPYRNTTPYRTPDKQWRPKAVSRDNLDHSPEAVRVYDVHPSTRNPQLAEHLSRFGPIVELHLYPNWGGGPRSFAVCRFEVYGSDGAQCSGARFPKHRLTNFAQSDEAAESACRRLHHTRLDGSKLSVTRAFFHYKVPPVTREEADADAVADTISPP</sequence>
<feature type="non-terminal residue" evidence="2">
    <location>
        <position position="1"/>
    </location>
</feature>
<dbReference type="SUPFAM" id="SSF54928">
    <property type="entry name" value="RNA-binding domain, RBD"/>
    <property type="match status" value="1"/>
</dbReference>
<feature type="non-terminal residue" evidence="2">
    <location>
        <position position="220"/>
    </location>
</feature>
<evidence type="ECO:0000313" key="3">
    <source>
        <dbReference type="Proteomes" id="UP001432322"/>
    </source>
</evidence>
<evidence type="ECO:0000256" key="1">
    <source>
        <dbReference type="SAM" id="MobiDB-lite"/>
    </source>
</evidence>
<dbReference type="Gene3D" id="3.30.70.330">
    <property type="match status" value="1"/>
</dbReference>
<gene>
    <name evidence="2" type="ORF">PFISCL1PPCAC_21271</name>
</gene>
<dbReference type="CDD" id="cd00590">
    <property type="entry name" value="RRM_SF"/>
    <property type="match status" value="1"/>
</dbReference>
<feature type="compositionally biased region" description="Basic and acidic residues" evidence="1">
    <location>
        <begin position="1"/>
        <end position="12"/>
    </location>
</feature>